<sequence>RSCIRCKRKKTKCNKDNGPNCEACIRKGEECVTPENTNKRGPKPRLLIPTAVVTVPSNKSSKEQKNKHPQGLHCLNANTQQLPENVQYGTFGKTIEDVMINGDKGEDYERKQNLQLSEKIQNKTVSFDFCESSVSQPLSESMINGDNSHFNIDLAYWLPQYESPSMSQNSFNQMPKDYSAFFSTQEPKFEAEVIQNGLPKDGEKGEHFDIAQYWDDYWADYLKERGE</sequence>
<organism evidence="1 2">
    <name type="scientific">Racocetra persica</name>
    <dbReference type="NCBI Taxonomy" id="160502"/>
    <lineage>
        <taxon>Eukaryota</taxon>
        <taxon>Fungi</taxon>
        <taxon>Fungi incertae sedis</taxon>
        <taxon>Mucoromycota</taxon>
        <taxon>Glomeromycotina</taxon>
        <taxon>Glomeromycetes</taxon>
        <taxon>Diversisporales</taxon>
        <taxon>Gigasporaceae</taxon>
        <taxon>Racocetra</taxon>
    </lineage>
</organism>
<evidence type="ECO:0000313" key="1">
    <source>
        <dbReference type="EMBL" id="CAG8810112.1"/>
    </source>
</evidence>
<feature type="non-terminal residue" evidence="1">
    <location>
        <position position="1"/>
    </location>
</feature>
<accession>A0ACA9RUL4</accession>
<proteinExistence type="predicted"/>
<protein>
    <submittedName>
        <fullName evidence="1">4742_t:CDS:1</fullName>
    </submittedName>
</protein>
<evidence type="ECO:0000313" key="2">
    <source>
        <dbReference type="Proteomes" id="UP000789920"/>
    </source>
</evidence>
<name>A0ACA9RUL4_9GLOM</name>
<keyword evidence="2" id="KW-1185">Reference proteome</keyword>
<gene>
    <name evidence="1" type="ORF">RPERSI_LOCUS23012</name>
</gene>
<dbReference type="Proteomes" id="UP000789920">
    <property type="component" value="Unassembled WGS sequence"/>
</dbReference>
<dbReference type="EMBL" id="CAJVQC010070905">
    <property type="protein sequence ID" value="CAG8810112.1"/>
    <property type="molecule type" value="Genomic_DNA"/>
</dbReference>
<reference evidence="1" key="1">
    <citation type="submission" date="2021-06" db="EMBL/GenBank/DDBJ databases">
        <authorList>
            <person name="Kallberg Y."/>
            <person name="Tangrot J."/>
            <person name="Rosling A."/>
        </authorList>
    </citation>
    <scope>NUCLEOTIDE SEQUENCE</scope>
    <source>
        <strain evidence="1">MA461A</strain>
    </source>
</reference>
<comment type="caution">
    <text evidence="1">The sequence shown here is derived from an EMBL/GenBank/DDBJ whole genome shotgun (WGS) entry which is preliminary data.</text>
</comment>